<dbReference type="GO" id="GO:0004674">
    <property type="term" value="F:protein serine/threonine kinase activity"/>
    <property type="evidence" value="ECO:0007669"/>
    <property type="project" value="TreeGrafter"/>
</dbReference>
<dbReference type="InterPro" id="IPR045274">
    <property type="entry name" value="WAK-like"/>
</dbReference>
<dbReference type="PROSITE" id="PS50011">
    <property type="entry name" value="PROTEIN_KINASE_DOM"/>
    <property type="match status" value="2"/>
</dbReference>
<dbReference type="PANTHER" id="PTHR27005">
    <property type="entry name" value="WALL-ASSOCIATED RECEPTOR KINASE-LIKE 21"/>
    <property type="match status" value="1"/>
</dbReference>
<gene>
    <name evidence="4" type="ORF">CUMW_179180</name>
</gene>
<dbReference type="Gene3D" id="1.10.510.10">
    <property type="entry name" value="Transferase(Phosphotransferase) domain 1"/>
    <property type="match status" value="2"/>
</dbReference>
<evidence type="ECO:0000256" key="2">
    <source>
        <dbReference type="ARBA" id="ARBA00022840"/>
    </source>
</evidence>
<keyword evidence="1" id="KW-0547">Nucleotide-binding</keyword>
<dbReference type="PANTHER" id="PTHR27005:SF466">
    <property type="entry name" value="NON-FUNCTIONAL PSEUDOKINASE ZED1-LIKE"/>
    <property type="match status" value="1"/>
</dbReference>
<proteinExistence type="predicted"/>
<dbReference type="GO" id="GO:0007166">
    <property type="term" value="P:cell surface receptor signaling pathway"/>
    <property type="evidence" value="ECO:0007669"/>
    <property type="project" value="InterPro"/>
</dbReference>
<keyword evidence="5" id="KW-1185">Reference proteome</keyword>
<evidence type="ECO:0000313" key="4">
    <source>
        <dbReference type="EMBL" id="GAY57406.1"/>
    </source>
</evidence>
<feature type="domain" description="Protein kinase" evidence="3">
    <location>
        <begin position="330"/>
        <end position="614"/>
    </location>
</feature>
<dbReference type="Proteomes" id="UP000236630">
    <property type="component" value="Unassembled WGS sequence"/>
</dbReference>
<sequence length="617" mass="70254">MGLCLGKSKSSGKADKSTVKSMNNKVLLEKLIASSNDIYNPIRDFSFQELTTATNNYDRESIIIQESGYILYKGVLNARAVSILNIWITNESQKYFKLIGCCLETQIPILVFESIELGTLADRIYRRRRHNFEPLPFRYRLKVAMELANAVAYPHAGFARPIIFMSATPWRIFFDEQNVAKLFDFSLFVSIPEGETHVDFQIAGTKGYIAPKVLLEAKCNEKYDVHSFGMLLLDLLTGQKITSFCRDKGLGVENYLWDLLKKYVEENGLNEMIMYSCLGAIKNSGKEDKEKCIMRNGKNLLENLISSFNGKRKPILSFSAEELKIATNNYDLQRVKTQGFVYQLYNAFLHGRPVSVMKFQNNDKYDAYEWCLKNIVFASQMSHSNILMLIGCCLETQIPVLVFESVSSGILANYIHGPRPSHFEPFLLTHRLKIAMEIANALAYLHVGFPRPIVFKNIKLSSILFDEDHVAKLFDFSLAESIPDGETHIKDAIPIGIMGFVATEYVTTGDYNEKCDVFSFGVLLLVLLTGQKLYSIDEAGDRHWLLNRVKKHIECNTFDEIVDPVIREELCIQSSEKDKQVQAFVELAVKCVSESAEDRPTMIDVAKQLRQAYRFGW</sequence>
<dbReference type="Gene3D" id="3.30.200.20">
    <property type="entry name" value="Phosphorylase Kinase, domain 1"/>
    <property type="match status" value="1"/>
</dbReference>
<dbReference type="GO" id="GO:0005524">
    <property type="term" value="F:ATP binding"/>
    <property type="evidence" value="ECO:0007669"/>
    <property type="project" value="UniProtKB-KW"/>
</dbReference>
<dbReference type="SUPFAM" id="SSF56112">
    <property type="entry name" value="Protein kinase-like (PK-like)"/>
    <property type="match status" value="2"/>
</dbReference>
<evidence type="ECO:0000313" key="5">
    <source>
        <dbReference type="Proteomes" id="UP000236630"/>
    </source>
</evidence>
<dbReference type="InterPro" id="IPR000719">
    <property type="entry name" value="Prot_kinase_dom"/>
</dbReference>
<organism evidence="4 5">
    <name type="scientific">Citrus unshiu</name>
    <name type="common">Satsuma mandarin</name>
    <name type="synonym">Citrus nobilis var. unshiu</name>
    <dbReference type="NCBI Taxonomy" id="55188"/>
    <lineage>
        <taxon>Eukaryota</taxon>
        <taxon>Viridiplantae</taxon>
        <taxon>Streptophyta</taxon>
        <taxon>Embryophyta</taxon>
        <taxon>Tracheophyta</taxon>
        <taxon>Spermatophyta</taxon>
        <taxon>Magnoliopsida</taxon>
        <taxon>eudicotyledons</taxon>
        <taxon>Gunneridae</taxon>
        <taxon>Pentapetalae</taxon>
        <taxon>rosids</taxon>
        <taxon>malvids</taxon>
        <taxon>Sapindales</taxon>
        <taxon>Rutaceae</taxon>
        <taxon>Aurantioideae</taxon>
        <taxon>Citrus</taxon>
    </lineage>
</organism>
<reference evidence="4 5" key="1">
    <citation type="journal article" date="2017" name="Front. Genet.">
        <title>Draft sequencing of the heterozygous diploid genome of Satsuma (Citrus unshiu Marc.) using a hybrid assembly approach.</title>
        <authorList>
            <person name="Shimizu T."/>
            <person name="Tanizawa Y."/>
            <person name="Mochizuki T."/>
            <person name="Nagasaki H."/>
            <person name="Yoshioka T."/>
            <person name="Toyoda A."/>
            <person name="Fujiyama A."/>
            <person name="Kaminuma E."/>
            <person name="Nakamura Y."/>
        </authorList>
    </citation>
    <scope>NUCLEOTIDE SEQUENCE [LARGE SCALE GENOMIC DNA]</scope>
    <source>
        <strain evidence="5">cv. Miyagawa wase</strain>
    </source>
</reference>
<name>A0A2H5PYF3_CITUN</name>
<dbReference type="STRING" id="55188.A0A2H5PYF3"/>
<feature type="domain" description="Protein kinase" evidence="3">
    <location>
        <begin position="1"/>
        <end position="341"/>
    </location>
</feature>
<evidence type="ECO:0000256" key="1">
    <source>
        <dbReference type="ARBA" id="ARBA00022741"/>
    </source>
</evidence>
<dbReference type="EMBL" id="BDQV01000161">
    <property type="protein sequence ID" value="GAY57406.1"/>
    <property type="molecule type" value="Genomic_DNA"/>
</dbReference>
<keyword evidence="2" id="KW-0067">ATP-binding</keyword>
<dbReference type="Pfam" id="PF00069">
    <property type="entry name" value="Pkinase"/>
    <property type="match status" value="2"/>
</dbReference>
<accession>A0A2H5PYF3</accession>
<comment type="caution">
    <text evidence="4">The sequence shown here is derived from an EMBL/GenBank/DDBJ whole genome shotgun (WGS) entry which is preliminary data.</text>
</comment>
<dbReference type="AlphaFoldDB" id="A0A2H5PYF3"/>
<evidence type="ECO:0000259" key="3">
    <source>
        <dbReference type="PROSITE" id="PS50011"/>
    </source>
</evidence>
<protein>
    <recommendedName>
        <fullName evidence="3">Protein kinase domain-containing protein</fullName>
    </recommendedName>
</protein>
<dbReference type="InterPro" id="IPR011009">
    <property type="entry name" value="Kinase-like_dom_sf"/>
</dbReference>
<dbReference type="GO" id="GO:0005886">
    <property type="term" value="C:plasma membrane"/>
    <property type="evidence" value="ECO:0007669"/>
    <property type="project" value="TreeGrafter"/>
</dbReference>